<comment type="similarity">
    <text evidence="7">Belongs to the TonB-dependent receptor family.</text>
</comment>
<protein>
    <submittedName>
        <fullName evidence="9">Iron complex outermembrane recepter protein</fullName>
    </submittedName>
</protein>
<evidence type="ECO:0000256" key="3">
    <source>
        <dbReference type="ARBA" id="ARBA00022452"/>
    </source>
</evidence>
<keyword evidence="6 7" id="KW-0998">Cell outer membrane</keyword>
<keyword evidence="5 7" id="KW-0472">Membrane</keyword>
<sequence>MKLSTHTYFAFSKTKNPMRNYLQKAKTLTLAIMLLFGATLVANAQSRTITGTVLDASFGDPVPGATVLIKGTTRGVPTDLDGKFTLEVRPGDEILVVSFVGYLTQEIEIGSQSTFTINLEEDIQSLEEAVVIGYGSQDKKEITSAVVGVSPEDFNRGNVSNPAQLLQGKVAGLSITRPGGNPNAGFNIRLRGLSTFGANSSPLIVLDGVIGASLENVDPNDIQSIDVLKDGSAAAIYGARGSSGVILITTTKKGSKEGRAEVNINSFGTLDKAANLIPILSAEEFVARGGTDFGSETDWRQELIRDAYSYTTNASVSGGFNNTNYLAAVNYRSNNGIVQGSSNDRINTRINLSQAAFDNKLRMNVNLSFSTIESNSINDAAFRYATIYNPTAPIFEDTEDANERFGGYFQRDLFDFFNPVAMINQQKFRNERKTALTSYRAEYDILPNLTVSAQYSEDRSNDLIGGFWSRQDFQVGLGSRGSAERITNDRRQQIFESTLRYEVDITDGLNLALLGGVGTQTTKNQGFGARSRQFLFDTGWDNLGAGAIRVGNFTNMYSYANQDQLNSVFGRANFNYNNYLFVSASVRAETYSGFGPENQTGVFPAFSIGSDFTQLFDMGLFSQFKPRVSFGVTGNLPPSPTLALGVFGNGNRIDLDGDPLSTDDVYVGIVQNSNPNRFLKWETKEEFNVGIDFGIWDNKVTGSMDYYTRNISDLLFNVPVGGGPNIFDPGRFNTVGSTWVNLADLSNAGFEFSVAVNGLNLGEVIWTPSGNFTIYQKTQINSLSASGLGFDELRFATPGSPGQNNNPIIYNRVGQTLGDIYGPRLEGISESGEYILSTTNPDEFERLGNGLPKGEFGFANNFAWRQFTLNFFLRGVWGHDLYNSYRGFYENADGASITWNSVVTDKTPTDPFITSTPTFNSSYVEDASFVRLDNMEIGYNFKTNSPNLGSLRVYFAGQNLFTITNYSGIDPEARVTDLENGDGFTTSLSPGIERRNTYFQTRSFTLGLSLNFK</sequence>
<dbReference type="Pfam" id="PF13715">
    <property type="entry name" value="CarbopepD_reg_2"/>
    <property type="match status" value="1"/>
</dbReference>
<evidence type="ECO:0000256" key="5">
    <source>
        <dbReference type="ARBA" id="ARBA00023136"/>
    </source>
</evidence>
<evidence type="ECO:0000313" key="9">
    <source>
        <dbReference type="EMBL" id="SFG73174.1"/>
    </source>
</evidence>
<dbReference type="InterPro" id="IPR036942">
    <property type="entry name" value="Beta-barrel_TonB_sf"/>
</dbReference>
<accession>A0A1I2U7R1</accession>
<dbReference type="InterPro" id="IPR039426">
    <property type="entry name" value="TonB-dep_rcpt-like"/>
</dbReference>
<name>A0A1I2U7R1_9BACT</name>
<keyword evidence="10" id="KW-1185">Reference proteome</keyword>
<evidence type="ECO:0000256" key="1">
    <source>
        <dbReference type="ARBA" id="ARBA00004571"/>
    </source>
</evidence>
<evidence type="ECO:0000256" key="2">
    <source>
        <dbReference type="ARBA" id="ARBA00022448"/>
    </source>
</evidence>
<reference evidence="10" key="1">
    <citation type="submission" date="2016-10" db="EMBL/GenBank/DDBJ databases">
        <authorList>
            <person name="Varghese N."/>
            <person name="Submissions S."/>
        </authorList>
    </citation>
    <scope>NUCLEOTIDE SEQUENCE [LARGE SCALE GENOMIC DNA]</scope>
    <source>
        <strain evidence="10">DSM 19315</strain>
    </source>
</reference>
<dbReference type="InterPro" id="IPR008969">
    <property type="entry name" value="CarboxyPept-like_regulatory"/>
</dbReference>
<evidence type="ECO:0000256" key="6">
    <source>
        <dbReference type="ARBA" id="ARBA00023237"/>
    </source>
</evidence>
<dbReference type="AlphaFoldDB" id="A0A1I2U7R1"/>
<dbReference type="Gene3D" id="2.60.40.1120">
    <property type="entry name" value="Carboxypeptidase-like, regulatory domain"/>
    <property type="match status" value="1"/>
</dbReference>
<keyword evidence="4 7" id="KW-0812">Transmembrane</keyword>
<dbReference type="Pfam" id="PF07715">
    <property type="entry name" value="Plug"/>
    <property type="match status" value="1"/>
</dbReference>
<dbReference type="InterPro" id="IPR023997">
    <property type="entry name" value="TonB-dep_OMP_SusC/RagA_CS"/>
</dbReference>
<dbReference type="Proteomes" id="UP000199642">
    <property type="component" value="Unassembled WGS sequence"/>
</dbReference>
<evidence type="ECO:0000256" key="4">
    <source>
        <dbReference type="ARBA" id="ARBA00022692"/>
    </source>
</evidence>
<dbReference type="InterPro" id="IPR037066">
    <property type="entry name" value="Plug_dom_sf"/>
</dbReference>
<dbReference type="GO" id="GO:0009279">
    <property type="term" value="C:cell outer membrane"/>
    <property type="evidence" value="ECO:0007669"/>
    <property type="project" value="UniProtKB-SubCell"/>
</dbReference>
<dbReference type="NCBIfam" id="TIGR04057">
    <property type="entry name" value="SusC_RagA_signa"/>
    <property type="match status" value="1"/>
</dbReference>
<comment type="subcellular location">
    <subcellularLocation>
        <location evidence="1 7">Cell outer membrane</location>
        <topology evidence="1 7">Multi-pass membrane protein</topology>
    </subcellularLocation>
</comment>
<proteinExistence type="inferred from homology"/>
<dbReference type="InterPro" id="IPR012910">
    <property type="entry name" value="Plug_dom"/>
</dbReference>
<evidence type="ECO:0000256" key="7">
    <source>
        <dbReference type="PROSITE-ProRule" id="PRU01360"/>
    </source>
</evidence>
<evidence type="ECO:0000259" key="8">
    <source>
        <dbReference type="Pfam" id="PF07715"/>
    </source>
</evidence>
<dbReference type="EMBL" id="FOPC01000007">
    <property type="protein sequence ID" value="SFG73174.1"/>
    <property type="molecule type" value="Genomic_DNA"/>
</dbReference>
<keyword evidence="2 7" id="KW-0813">Transport</keyword>
<dbReference type="STRING" id="435880.SAMN04487988_10793"/>
<dbReference type="SUPFAM" id="SSF56935">
    <property type="entry name" value="Porins"/>
    <property type="match status" value="1"/>
</dbReference>
<dbReference type="PROSITE" id="PS52016">
    <property type="entry name" value="TONB_DEPENDENT_REC_3"/>
    <property type="match status" value="1"/>
</dbReference>
<dbReference type="InterPro" id="IPR023996">
    <property type="entry name" value="TonB-dep_OMP_SusC/RagA"/>
</dbReference>
<gene>
    <name evidence="9" type="ORF">SAMN04487988_10793</name>
</gene>
<dbReference type="SUPFAM" id="SSF49464">
    <property type="entry name" value="Carboxypeptidase regulatory domain-like"/>
    <property type="match status" value="1"/>
</dbReference>
<evidence type="ECO:0000313" key="10">
    <source>
        <dbReference type="Proteomes" id="UP000199642"/>
    </source>
</evidence>
<keyword evidence="3 7" id="KW-1134">Transmembrane beta strand</keyword>
<organism evidence="9 10">
    <name type="scientific">Algoriphagus hitonicola</name>
    <dbReference type="NCBI Taxonomy" id="435880"/>
    <lineage>
        <taxon>Bacteria</taxon>
        <taxon>Pseudomonadati</taxon>
        <taxon>Bacteroidota</taxon>
        <taxon>Cytophagia</taxon>
        <taxon>Cytophagales</taxon>
        <taxon>Cyclobacteriaceae</taxon>
        <taxon>Algoriphagus</taxon>
    </lineage>
</organism>
<feature type="domain" description="TonB-dependent receptor plug" evidence="8">
    <location>
        <begin position="138"/>
        <end position="245"/>
    </location>
</feature>
<dbReference type="Gene3D" id="2.40.170.20">
    <property type="entry name" value="TonB-dependent receptor, beta-barrel domain"/>
    <property type="match status" value="1"/>
</dbReference>
<dbReference type="Gene3D" id="2.170.130.10">
    <property type="entry name" value="TonB-dependent receptor, plug domain"/>
    <property type="match status" value="1"/>
</dbReference>
<dbReference type="NCBIfam" id="TIGR04056">
    <property type="entry name" value="OMP_RagA_SusC"/>
    <property type="match status" value="1"/>
</dbReference>